<organism evidence="1 2">
    <name type="scientific">Anoxybacterium hadale</name>
    <dbReference type="NCBI Taxonomy" id="3408580"/>
    <lineage>
        <taxon>Bacteria</taxon>
        <taxon>Bacillati</taxon>
        <taxon>Bacillota</taxon>
        <taxon>Clostridia</taxon>
        <taxon>Peptostreptococcales</taxon>
        <taxon>Anaerovoracaceae</taxon>
        <taxon>Anoxybacterium</taxon>
    </lineage>
</organism>
<keyword evidence="2" id="KW-1185">Reference proteome</keyword>
<protein>
    <submittedName>
        <fullName evidence="1">S-layer homology domain-containing protein</fullName>
    </submittedName>
</protein>
<accession>A0ACD1A7Y8</accession>
<reference evidence="1" key="1">
    <citation type="submission" date="2019-08" db="EMBL/GenBank/DDBJ databases">
        <title>Genome sequence of Clostridiales bacterium MT110.</title>
        <authorList>
            <person name="Cao J."/>
        </authorList>
    </citation>
    <scope>NUCLEOTIDE SEQUENCE</scope>
    <source>
        <strain evidence="1">MT110</strain>
    </source>
</reference>
<sequence length="249" mass="28382">MKEIPNFRGLLVILLAAVLVPFAALTAKETSYAAEQPDRITGIHRAYIYGYPDGTVKPLGVLTREEAAAIFSRLLEGCDKWAAEQKERKFSDVSPDRWSYREISELADAGFLQGYPDGSFRPENPITRAEFANIASKLSTKFDLDVPSFPDTPNHWGADPIRTAACRGWIRSFGDGSFRPEEHLLRCEGMMLINDALDRRVNGEGLTHKVIRWIDNPAHEWYYEIVQEASNSHKYERMDKTKSTERWIE</sequence>
<evidence type="ECO:0000313" key="1">
    <source>
        <dbReference type="EMBL" id="QOX62470.1"/>
    </source>
</evidence>
<dbReference type="Proteomes" id="UP000594014">
    <property type="component" value="Chromosome"/>
</dbReference>
<gene>
    <name evidence="1" type="ORF">FRZ06_03475</name>
</gene>
<dbReference type="EMBL" id="CP042469">
    <property type="protein sequence ID" value="QOX62470.1"/>
    <property type="molecule type" value="Genomic_DNA"/>
</dbReference>
<evidence type="ECO:0000313" key="2">
    <source>
        <dbReference type="Proteomes" id="UP000594014"/>
    </source>
</evidence>
<name>A0ACD1A7Y8_9FIRM</name>
<proteinExistence type="predicted"/>